<keyword evidence="2" id="KW-1185">Reference proteome</keyword>
<dbReference type="Pfam" id="PF26484">
    <property type="entry name" value="WNWW"/>
    <property type="match status" value="1"/>
</dbReference>
<protein>
    <submittedName>
        <fullName evidence="1">Uncharacterized protein</fullName>
    </submittedName>
</protein>
<dbReference type="Proteomes" id="UP000236584">
    <property type="component" value="Chromosome"/>
</dbReference>
<proteinExistence type="predicted"/>
<sequence length="96" mass="10788">MNESELDRALRETFDGSDAERRVVVRQALDLADSGKAARDRGASLSVEEIVTNLEDAPDESVANRWNWWMGALEVAYGGYETFQVRRYASDDTGEE</sequence>
<dbReference type="EMBL" id="CP026309">
    <property type="protein sequence ID" value="AUV83334.1"/>
    <property type="molecule type" value="Genomic_DNA"/>
</dbReference>
<evidence type="ECO:0000313" key="2">
    <source>
        <dbReference type="Proteomes" id="UP000236584"/>
    </source>
</evidence>
<gene>
    <name evidence="1" type="ORF">C2R22_18180</name>
</gene>
<dbReference type="InterPro" id="IPR058716">
    <property type="entry name" value="WNWW_dom-containing"/>
</dbReference>
<accession>A0A2I8VN78</accession>
<evidence type="ECO:0000313" key="1">
    <source>
        <dbReference type="EMBL" id="AUV83334.1"/>
    </source>
</evidence>
<dbReference type="OrthoDB" id="197908at2157"/>
<dbReference type="AlphaFoldDB" id="A0A2I8VN78"/>
<organism evidence="1 2">
    <name type="scientific">Salinigranum rubrum</name>
    <dbReference type="NCBI Taxonomy" id="755307"/>
    <lineage>
        <taxon>Archaea</taxon>
        <taxon>Methanobacteriati</taxon>
        <taxon>Methanobacteriota</taxon>
        <taxon>Stenosarchaea group</taxon>
        <taxon>Halobacteria</taxon>
        <taxon>Halobacteriales</taxon>
        <taxon>Haloferacaceae</taxon>
        <taxon>Salinigranum</taxon>
    </lineage>
</organism>
<dbReference type="KEGG" id="srub:C2R22_18180"/>
<dbReference type="RefSeq" id="WP_103427023.1">
    <property type="nucleotide sequence ID" value="NZ_CP026309.1"/>
</dbReference>
<reference evidence="1 2" key="1">
    <citation type="submission" date="2018-01" db="EMBL/GenBank/DDBJ databases">
        <title>Complete genome sequence of Salinigranum rubrum GX10T, an extremely halophilic archaeon isolated from a marine solar saltern.</title>
        <authorList>
            <person name="Han S."/>
        </authorList>
    </citation>
    <scope>NUCLEOTIDE SEQUENCE [LARGE SCALE GENOMIC DNA]</scope>
    <source>
        <strain evidence="1 2">GX10</strain>
    </source>
</reference>
<dbReference type="GeneID" id="35594062"/>
<name>A0A2I8VN78_9EURY</name>